<dbReference type="GO" id="GO:0008199">
    <property type="term" value="F:ferric iron binding"/>
    <property type="evidence" value="ECO:0007669"/>
    <property type="project" value="InterPro"/>
</dbReference>
<keyword evidence="2 9" id="KW-0409">Iron storage</keyword>
<evidence type="ECO:0000256" key="4">
    <source>
        <dbReference type="ARBA" id="ARBA00023004"/>
    </source>
</evidence>
<feature type="binding site" evidence="8">
    <location>
        <position position="95"/>
    </location>
    <ligand>
        <name>Fe cation</name>
        <dbReference type="ChEBI" id="CHEBI:24875"/>
        <label>1</label>
    </ligand>
</feature>
<proteinExistence type="inferred from homology"/>
<name>A0A388KAA5_CHABU</name>
<dbReference type="CDD" id="cd01056">
    <property type="entry name" value="Euk_Ferritin"/>
    <property type="match status" value="1"/>
</dbReference>
<sequence>MPAAEVRGVVLEAGKIFDPVKEAETVGVRGMIPEEGGKALARHRLDDNCERQLSNAVNVAYSMSYTFHAMSSFFRRDDVALTGLGKFYIKRSTAEREDALDLSRYLLRRGGRVKLMGLCQPKMNYDEPSKGDALYAMELTVAMEKLQYEKYLALSKAAEEAKDMELQDYVCTKYLHPQVKLIKKHSEYVSQLRRVGKGQGTYLFDRVLKSKMK</sequence>
<dbReference type="GO" id="GO:0004322">
    <property type="term" value="F:ferroxidase activity"/>
    <property type="evidence" value="ECO:0007669"/>
    <property type="project" value="UniProtKB-EC"/>
</dbReference>
<dbReference type="InterPro" id="IPR001519">
    <property type="entry name" value="Ferritin"/>
</dbReference>
<dbReference type="InterPro" id="IPR009040">
    <property type="entry name" value="Ferritin-like_diiron"/>
</dbReference>
<evidence type="ECO:0000256" key="6">
    <source>
        <dbReference type="ARBA" id="ARBA00026060"/>
    </source>
</evidence>
<evidence type="ECO:0000313" key="12">
    <source>
        <dbReference type="Proteomes" id="UP000265515"/>
    </source>
</evidence>
<evidence type="ECO:0000256" key="5">
    <source>
        <dbReference type="ARBA" id="ARBA00025111"/>
    </source>
</evidence>
<feature type="domain" description="Ferritin-like diiron" evidence="10">
    <location>
        <begin position="43"/>
        <end position="196"/>
    </location>
</feature>
<evidence type="ECO:0000256" key="9">
    <source>
        <dbReference type="RuleBase" id="RU361145"/>
    </source>
</evidence>
<dbReference type="PROSITE" id="PS50905">
    <property type="entry name" value="FERRITIN_LIKE"/>
    <property type="match status" value="1"/>
</dbReference>
<comment type="function">
    <text evidence="5">Stores iron in a soluble, non-toxic, readily available form. Important for iron homeostasis. Has ferroxidase activity. Iron is taken up in the ferrous form and deposited as ferric hydroxides after oxidation.</text>
</comment>
<organism evidence="11 12">
    <name type="scientific">Chara braunii</name>
    <name type="common">Braun's stonewort</name>
    <dbReference type="NCBI Taxonomy" id="69332"/>
    <lineage>
        <taxon>Eukaryota</taxon>
        <taxon>Viridiplantae</taxon>
        <taxon>Streptophyta</taxon>
        <taxon>Charophyceae</taxon>
        <taxon>Charales</taxon>
        <taxon>Characeae</taxon>
        <taxon>Chara</taxon>
    </lineage>
</organism>
<dbReference type="AlphaFoldDB" id="A0A388KAA5"/>
<evidence type="ECO:0000313" key="11">
    <source>
        <dbReference type="EMBL" id="GBG66951.1"/>
    </source>
</evidence>
<evidence type="ECO:0000259" key="10">
    <source>
        <dbReference type="PROSITE" id="PS50905"/>
    </source>
</evidence>
<comment type="similarity">
    <text evidence="1 9">Belongs to the ferritin family.</text>
</comment>
<dbReference type="PANTHER" id="PTHR11431">
    <property type="entry name" value="FERRITIN"/>
    <property type="match status" value="1"/>
</dbReference>
<keyword evidence="9" id="KW-0560">Oxidoreductase</keyword>
<dbReference type="GO" id="GO:0006826">
    <property type="term" value="P:iron ion transport"/>
    <property type="evidence" value="ECO:0007669"/>
    <property type="project" value="InterPro"/>
</dbReference>
<dbReference type="GO" id="GO:0005737">
    <property type="term" value="C:cytoplasm"/>
    <property type="evidence" value="ECO:0007669"/>
    <property type="project" value="TreeGrafter"/>
</dbReference>
<dbReference type="EC" id="1.16.3.1" evidence="9"/>
<comment type="caution">
    <text evidence="11">The sequence shown here is derived from an EMBL/GenBank/DDBJ whole genome shotgun (WGS) entry which is preliminary data.</text>
</comment>
<dbReference type="STRING" id="69332.A0A388KAA5"/>
<evidence type="ECO:0000256" key="3">
    <source>
        <dbReference type="ARBA" id="ARBA00022723"/>
    </source>
</evidence>
<protein>
    <recommendedName>
        <fullName evidence="9">Ferritin</fullName>
        <ecNumber evidence="9">1.16.3.1</ecNumber>
    </recommendedName>
</protein>
<dbReference type="Pfam" id="PF00210">
    <property type="entry name" value="Ferritin"/>
    <property type="match status" value="1"/>
</dbReference>
<keyword evidence="4 8" id="KW-0408">Iron</keyword>
<dbReference type="EMBL" id="BFEA01000081">
    <property type="protein sequence ID" value="GBG66951.1"/>
    <property type="molecule type" value="Genomic_DNA"/>
</dbReference>
<dbReference type="OrthoDB" id="186462at2759"/>
<dbReference type="Proteomes" id="UP000265515">
    <property type="component" value="Unassembled WGS sequence"/>
</dbReference>
<dbReference type="InterPro" id="IPR008331">
    <property type="entry name" value="Ferritin_DPS_dom"/>
</dbReference>
<feature type="binding site" evidence="8">
    <location>
        <position position="144"/>
    </location>
    <ligand>
        <name>Fe cation</name>
        <dbReference type="ChEBI" id="CHEBI:24875"/>
        <label>1</label>
    </ligand>
</feature>
<feature type="binding site" evidence="8">
    <location>
        <position position="178"/>
    </location>
    <ligand>
        <name>Fe cation</name>
        <dbReference type="ChEBI" id="CHEBI:24875"/>
        <label>1</label>
    </ligand>
</feature>
<dbReference type="PANTHER" id="PTHR11431:SF75">
    <property type="entry name" value="FERRITIN"/>
    <property type="match status" value="1"/>
</dbReference>
<reference evidence="11 12" key="1">
    <citation type="journal article" date="2018" name="Cell">
        <title>The Chara Genome: Secondary Complexity and Implications for Plant Terrestrialization.</title>
        <authorList>
            <person name="Nishiyama T."/>
            <person name="Sakayama H."/>
            <person name="Vries J.D."/>
            <person name="Buschmann H."/>
            <person name="Saint-Marcoux D."/>
            <person name="Ullrich K.K."/>
            <person name="Haas F.B."/>
            <person name="Vanderstraeten L."/>
            <person name="Becker D."/>
            <person name="Lang D."/>
            <person name="Vosolsobe S."/>
            <person name="Rombauts S."/>
            <person name="Wilhelmsson P.K.I."/>
            <person name="Janitza P."/>
            <person name="Kern R."/>
            <person name="Heyl A."/>
            <person name="Rumpler F."/>
            <person name="Villalobos L.I.A.C."/>
            <person name="Clay J.M."/>
            <person name="Skokan R."/>
            <person name="Toyoda A."/>
            <person name="Suzuki Y."/>
            <person name="Kagoshima H."/>
            <person name="Schijlen E."/>
            <person name="Tajeshwar N."/>
            <person name="Catarino B."/>
            <person name="Hetherington A.J."/>
            <person name="Saltykova A."/>
            <person name="Bonnot C."/>
            <person name="Breuninger H."/>
            <person name="Symeonidi A."/>
            <person name="Radhakrishnan G.V."/>
            <person name="Van Nieuwerburgh F."/>
            <person name="Deforce D."/>
            <person name="Chang C."/>
            <person name="Karol K.G."/>
            <person name="Hedrich R."/>
            <person name="Ulvskov P."/>
            <person name="Glockner G."/>
            <person name="Delwiche C.F."/>
            <person name="Petrasek J."/>
            <person name="Van de Peer Y."/>
            <person name="Friml J."/>
            <person name="Beilby M."/>
            <person name="Dolan L."/>
            <person name="Kohara Y."/>
            <person name="Sugano S."/>
            <person name="Fujiyama A."/>
            <person name="Delaux P.-M."/>
            <person name="Quint M."/>
            <person name="TheiBen G."/>
            <person name="Hagemann M."/>
            <person name="Harholt J."/>
            <person name="Dunand C."/>
            <person name="Zachgo S."/>
            <person name="Langdale J."/>
            <person name="Maumus F."/>
            <person name="Straeten D.V.D."/>
            <person name="Gould S.B."/>
            <person name="Rensing S.A."/>
        </authorList>
    </citation>
    <scope>NUCLEOTIDE SEQUENCE [LARGE SCALE GENOMIC DNA]</scope>
    <source>
        <strain evidence="11 12">S276</strain>
    </source>
</reference>
<evidence type="ECO:0000256" key="7">
    <source>
        <dbReference type="ARBA" id="ARBA00047990"/>
    </source>
</evidence>
<keyword evidence="3 8" id="KW-0479">Metal-binding</keyword>
<dbReference type="GO" id="GO:0006879">
    <property type="term" value="P:intracellular iron ion homeostasis"/>
    <property type="evidence" value="ECO:0007669"/>
    <property type="project" value="UniProtKB-KW"/>
</dbReference>
<gene>
    <name evidence="11" type="ORF">CBR_g74638</name>
</gene>
<dbReference type="InterPro" id="IPR009078">
    <property type="entry name" value="Ferritin-like_SF"/>
</dbReference>
<dbReference type="Gene3D" id="1.20.1260.10">
    <property type="match status" value="1"/>
</dbReference>
<evidence type="ECO:0000256" key="1">
    <source>
        <dbReference type="ARBA" id="ARBA00007513"/>
    </source>
</evidence>
<dbReference type="SUPFAM" id="SSF47240">
    <property type="entry name" value="Ferritin-like"/>
    <property type="match status" value="1"/>
</dbReference>
<comment type="subunit">
    <text evidence="6">Oligomer of 24 subunits. There are two types of subunits: L (light) chain and H (heavy) chain. The major chain can be light or heavy, depending on the species and tissue type. The functional molecule forms a roughly spherical shell with a diameter of 12 nm and contains a central cavity into which the insoluble mineral iron core is deposited.</text>
</comment>
<accession>A0A388KAA5</accession>
<comment type="function">
    <text evidence="9">Stores iron in a soluble, non-toxic, readily available form. Important for iron homeostasis. Iron is taken up in the ferrous form and deposited as ferric hydroxides after oxidation.</text>
</comment>
<comment type="catalytic activity">
    <reaction evidence="7 9">
        <text>4 Fe(2+) + O2 + 4 H(+) = 4 Fe(3+) + 2 H2O</text>
        <dbReference type="Rhea" id="RHEA:11148"/>
        <dbReference type="ChEBI" id="CHEBI:15377"/>
        <dbReference type="ChEBI" id="CHEBI:15378"/>
        <dbReference type="ChEBI" id="CHEBI:15379"/>
        <dbReference type="ChEBI" id="CHEBI:29033"/>
        <dbReference type="ChEBI" id="CHEBI:29034"/>
        <dbReference type="EC" id="1.16.3.1"/>
    </reaction>
</comment>
<dbReference type="InterPro" id="IPR012347">
    <property type="entry name" value="Ferritin-like"/>
</dbReference>
<evidence type="ECO:0000256" key="2">
    <source>
        <dbReference type="ARBA" id="ARBA00022434"/>
    </source>
</evidence>
<evidence type="ECO:0000256" key="8">
    <source>
        <dbReference type="PIRSR" id="PIRSR601519-1"/>
    </source>
</evidence>
<dbReference type="Gramene" id="GBG66951">
    <property type="protein sequence ID" value="GBG66951"/>
    <property type="gene ID" value="CBR_g74638"/>
</dbReference>
<dbReference type="GO" id="GO:0008198">
    <property type="term" value="F:ferrous iron binding"/>
    <property type="evidence" value="ECO:0007669"/>
    <property type="project" value="TreeGrafter"/>
</dbReference>
<keyword evidence="12" id="KW-1185">Reference proteome</keyword>
<dbReference type="OMA" id="KGDPHMC"/>